<dbReference type="EMBL" id="JAEKFT010000001">
    <property type="protein sequence ID" value="MBT0959849.1"/>
    <property type="molecule type" value="Genomic_DNA"/>
</dbReference>
<dbReference type="Pfam" id="PF11964">
    <property type="entry name" value="SpoIIAA-like"/>
    <property type="match status" value="1"/>
</dbReference>
<accession>A0A944D4M4</accession>
<dbReference type="InterPro" id="IPR021866">
    <property type="entry name" value="SpoIIAA-like"/>
</dbReference>
<sequence>MLNYELDDVNGILTVTPEGPLEARDFEQLAQAVDPWIERHGHLHGLMIRAEAFPGWRDFAALISHFRFVRDHHQRIARVAAVTDNSFLAVAPQIARHFVDAELRHFAFHDKAPALAWLKQAAE</sequence>
<evidence type="ECO:0000313" key="2">
    <source>
        <dbReference type="Proteomes" id="UP000694660"/>
    </source>
</evidence>
<comment type="caution">
    <text evidence="1">The sequence shown here is derived from an EMBL/GenBank/DDBJ whole genome shotgun (WGS) entry which is preliminary data.</text>
</comment>
<gene>
    <name evidence="1" type="ORF">I8J34_01575</name>
</gene>
<reference evidence="2" key="1">
    <citation type="journal article" date="2022" name="ISME J.">
        <title>Genetic and phylogenetic analysis of dissimilatory iodate-reducing bacteria identifies potential niches across the world's oceans.</title>
        <authorList>
            <person name="Reyes-Umana V."/>
            <person name="Henning Z."/>
            <person name="Lee K."/>
            <person name="Barnum T.P."/>
            <person name="Coates J.D."/>
        </authorList>
    </citation>
    <scope>NUCLEOTIDE SEQUENCE [LARGE SCALE GENOMIC DNA]</scope>
    <source>
        <strain evidence="2">IR12</strain>
    </source>
</reference>
<dbReference type="Proteomes" id="UP000694660">
    <property type="component" value="Unassembled WGS sequence"/>
</dbReference>
<dbReference type="InterPro" id="IPR036513">
    <property type="entry name" value="STAS_dom_sf"/>
</dbReference>
<dbReference type="InterPro" id="IPR038396">
    <property type="entry name" value="SpoIIAA-like_sf"/>
</dbReference>
<keyword evidence="2" id="KW-1185">Reference proteome</keyword>
<organism evidence="1 2">
    <name type="scientific">Denitromonas iodatirespirans</name>
    <dbReference type="NCBI Taxonomy" id="2795389"/>
    <lineage>
        <taxon>Bacteria</taxon>
        <taxon>Pseudomonadati</taxon>
        <taxon>Pseudomonadota</taxon>
        <taxon>Betaproteobacteria</taxon>
        <taxon>Rhodocyclales</taxon>
        <taxon>Zoogloeaceae</taxon>
        <taxon>Denitromonas</taxon>
    </lineage>
</organism>
<evidence type="ECO:0000313" key="1">
    <source>
        <dbReference type="EMBL" id="MBT0959849.1"/>
    </source>
</evidence>
<proteinExistence type="predicted"/>
<dbReference type="RefSeq" id="WP_214359595.1">
    <property type="nucleotide sequence ID" value="NZ_JAEKFT010000001.1"/>
</dbReference>
<name>A0A944D4M4_DENI1</name>
<dbReference type="AlphaFoldDB" id="A0A944D4M4"/>
<protein>
    <submittedName>
        <fullName evidence="1">STAS/SEC14 domain-containing protein</fullName>
    </submittedName>
</protein>
<dbReference type="SUPFAM" id="SSF52091">
    <property type="entry name" value="SpoIIaa-like"/>
    <property type="match status" value="1"/>
</dbReference>
<dbReference type="Gene3D" id="3.40.50.10600">
    <property type="entry name" value="SpoIIaa-like domains"/>
    <property type="match status" value="1"/>
</dbReference>